<comment type="subcellular location">
    <subcellularLocation>
        <location evidence="1">Membrane</location>
        <topology evidence="1">Multi-pass membrane protein</topology>
    </subcellularLocation>
</comment>
<evidence type="ECO:0000313" key="13">
    <source>
        <dbReference type="EMBL" id="KAG5296013.1"/>
    </source>
</evidence>
<dbReference type="InterPro" id="IPR036291">
    <property type="entry name" value="NAD(P)-bd_dom_sf"/>
</dbReference>
<keyword evidence="3" id="KW-0812">Transmembrane</keyword>
<dbReference type="AlphaFoldDB" id="A0A8H8D140"/>
<evidence type="ECO:0000256" key="7">
    <source>
        <dbReference type="ARBA" id="ARBA00023098"/>
    </source>
</evidence>
<dbReference type="VEuPathDB" id="FungiDB:I7I52_06482"/>
<evidence type="ECO:0000256" key="4">
    <source>
        <dbReference type="ARBA" id="ARBA00022857"/>
    </source>
</evidence>
<dbReference type="PANTHER" id="PTHR24322:SF736">
    <property type="entry name" value="RETINOL DEHYDROGENASE 10"/>
    <property type="match status" value="1"/>
</dbReference>
<evidence type="ECO:0000256" key="9">
    <source>
        <dbReference type="ARBA" id="ARBA00059620"/>
    </source>
</evidence>
<dbReference type="FunFam" id="3.40.50.720:FF:000131">
    <property type="entry name" value="Short-chain dehydrogenase/reductase 3"/>
    <property type="match status" value="1"/>
</dbReference>
<dbReference type="CDD" id="cd05339">
    <property type="entry name" value="17beta-HSDXI-like_SDR_c"/>
    <property type="match status" value="1"/>
</dbReference>
<keyword evidence="8" id="KW-0472">Membrane</keyword>
<keyword evidence="7" id="KW-0443">Lipid metabolism</keyword>
<dbReference type="PRINTS" id="PR00080">
    <property type="entry name" value="SDRFAMILY"/>
</dbReference>
<keyword evidence="6" id="KW-0560">Oxidoreductase</keyword>
<sequence>MSALLKSHDLLHHYLGNSLDPLLSYINSSLLTKALLAVLVLSILRSANRTLSSLVVNNWQRQRPWDNKRELVLLTGGCSGIGKQIMLDLAQKGVRVVILDVVEPSFKLPPNVFFYAADVTSTAIIKVVGDAIRAAHGDPTVLINNAGVGYGATILDEPEERIQRTFQVNTISHFWMVREFLPAMIRENHGHVVTMASMASFIAVGEMADYCGSKASALAFHEALTQELRLWYNAKKVRTSIVHPLWVSTPMIEQLTRPGSVFSMPVMTVDVVSSAVVKQVLSQRSGQVIVPSSRSGVSLLRAFPTWLQERARGVCSKELKAVSDAEAKLK</sequence>
<keyword evidence="4" id="KW-0521">NADP</keyword>
<proteinExistence type="inferred from homology"/>
<dbReference type="GO" id="GO:0016020">
    <property type="term" value="C:membrane"/>
    <property type="evidence" value="ECO:0007669"/>
    <property type="project" value="UniProtKB-SubCell"/>
</dbReference>
<accession>A0A8H8D140</accession>
<gene>
    <name evidence="13" type="ORF">I7I52_06482</name>
</gene>
<evidence type="ECO:0000256" key="3">
    <source>
        <dbReference type="ARBA" id="ARBA00022692"/>
    </source>
</evidence>
<evidence type="ECO:0000256" key="5">
    <source>
        <dbReference type="ARBA" id="ARBA00022989"/>
    </source>
</evidence>
<name>A0A8H8D140_AJECA</name>
<dbReference type="InterPro" id="IPR002347">
    <property type="entry name" value="SDR_fam"/>
</dbReference>
<protein>
    <recommendedName>
        <fullName evidence="10">Short-chain dehydrogenase/reductase 3</fullName>
    </recommendedName>
    <alternativeName>
        <fullName evidence="11">Retinal short-chain dehydrogenase/reductase 1</fullName>
    </alternativeName>
</protein>
<reference evidence="13 14" key="1">
    <citation type="submission" date="2021-01" db="EMBL/GenBank/DDBJ databases">
        <title>Chromosome-level genome assembly of a human fungal pathogen reveals clustering of transcriptionally co-regulated genes.</title>
        <authorList>
            <person name="Voorhies M."/>
            <person name="Cohen S."/>
            <person name="Shea T.P."/>
            <person name="Petrus S."/>
            <person name="Munoz J.F."/>
            <person name="Poplawski S."/>
            <person name="Goldman W.E."/>
            <person name="Michael T."/>
            <person name="Cuomo C.A."/>
            <person name="Sil A."/>
            <person name="Beyhan S."/>
        </authorList>
    </citation>
    <scope>NUCLEOTIDE SEQUENCE [LARGE SCALE GENOMIC DNA]</scope>
    <source>
        <strain evidence="13 14">G184AR</strain>
    </source>
</reference>
<dbReference type="Gene3D" id="3.40.50.720">
    <property type="entry name" value="NAD(P)-binding Rossmann-like Domain"/>
    <property type="match status" value="1"/>
</dbReference>
<evidence type="ECO:0000256" key="8">
    <source>
        <dbReference type="ARBA" id="ARBA00023136"/>
    </source>
</evidence>
<evidence type="ECO:0000313" key="14">
    <source>
        <dbReference type="Proteomes" id="UP000670092"/>
    </source>
</evidence>
<dbReference type="PRINTS" id="PR00081">
    <property type="entry name" value="GDHRDH"/>
</dbReference>
<dbReference type="EMBL" id="JAEVHI010000003">
    <property type="protein sequence ID" value="KAG5296013.1"/>
    <property type="molecule type" value="Genomic_DNA"/>
</dbReference>
<dbReference type="OrthoDB" id="10253736at2759"/>
<keyword evidence="5" id="KW-1133">Transmembrane helix</keyword>
<dbReference type="SUPFAM" id="SSF51735">
    <property type="entry name" value="NAD(P)-binding Rossmann-fold domains"/>
    <property type="match status" value="1"/>
</dbReference>
<dbReference type="Proteomes" id="UP000670092">
    <property type="component" value="Unassembled WGS sequence"/>
</dbReference>
<organism evidence="13 14">
    <name type="scientific">Ajellomyces capsulatus</name>
    <name type="common">Darling's disease fungus</name>
    <name type="synonym">Histoplasma capsulatum</name>
    <dbReference type="NCBI Taxonomy" id="5037"/>
    <lineage>
        <taxon>Eukaryota</taxon>
        <taxon>Fungi</taxon>
        <taxon>Dikarya</taxon>
        <taxon>Ascomycota</taxon>
        <taxon>Pezizomycotina</taxon>
        <taxon>Eurotiomycetes</taxon>
        <taxon>Eurotiomycetidae</taxon>
        <taxon>Onygenales</taxon>
        <taxon>Ajellomycetaceae</taxon>
        <taxon>Histoplasma</taxon>
    </lineage>
</organism>
<comment type="caution">
    <text evidence="13">The sequence shown here is derived from an EMBL/GenBank/DDBJ whole genome shotgun (WGS) entry which is preliminary data.</text>
</comment>
<evidence type="ECO:0000256" key="1">
    <source>
        <dbReference type="ARBA" id="ARBA00004141"/>
    </source>
</evidence>
<evidence type="ECO:0000256" key="2">
    <source>
        <dbReference type="ARBA" id="ARBA00006484"/>
    </source>
</evidence>
<evidence type="ECO:0000256" key="10">
    <source>
        <dbReference type="ARBA" id="ARBA00068717"/>
    </source>
</evidence>
<evidence type="ECO:0000256" key="11">
    <source>
        <dbReference type="ARBA" id="ARBA00082544"/>
    </source>
</evidence>
<evidence type="ECO:0000256" key="6">
    <source>
        <dbReference type="ARBA" id="ARBA00023002"/>
    </source>
</evidence>
<evidence type="ECO:0000256" key="12">
    <source>
        <dbReference type="RuleBase" id="RU000363"/>
    </source>
</evidence>
<dbReference type="GO" id="GO:0052650">
    <property type="term" value="F:all-trans-retinol dehydrogenase (NADP+) activity"/>
    <property type="evidence" value="ECO:0007669"/>
    <property type="project" value="UniProtKB-ARBA"/>
</dbReference>
<comment type="similarity">
    <text evidence="2 12">Belongs to the short-chain dehydrogenases/reductases (SDR) family.</text>
</comment>
<dbReference type="PANTHER" id="PTHR24322">
    <property type="entry name" value="PKSB"/>
    <property type="match status" value="1"/>
</dbReference>
<dbReference type="Pfam" id="PF00106">
    <property type="entry name" value="adh_short"/>
    <property type="match status" value="1"/>
</dbReference>
<comment type="function">
    <text evidence="9">Catalyzes the reduction of all-trans-retinal to all-trans-retinol in the presence of NADPH.</text>
</comment>